<dbReference type="Pfam" id="PF00688">
    <property type="entry name" value="TGFb_propeptide"/>
    <property type="match status" value="1"/>
</dbReference>
<sequence>MSFKFILEPSKKTNNKLFNHIRLRPILHLGLILFISIVIGPVSSRPQKYSNTHLQQQYHLDKKEVDSKLKVVENQTMPSYVPMTEDNDFNSEEGEDVITEQMIKNMTEETENGLEQEQGLDTVRKLDDKEQKEVHMEMSVEEMLTNSNGDRGPLFDILRDYGGSEGFRTVLVRAQGLDNSTQDDVLVEELNMTLSTLNATLNSGNVSNISVNDLEYREMQKNNRESLNRHTERRRCKDHFLGFGGHKTSTSINISDFYEGYHQTSPDKPPSGSWLHLPPPLLVLSSKRILPPMLPLIPKSQVMLPPFLKIIVMPEDDNMVLTLISLMRHKSEMQILTEVSVANQCHSTCNNDGHCSSTRSIIGTRIPSNLGSQNLITQPRLYCNTTCWPTQSQQVVLQYKRTPNLLGMLANMLLLGEPVRTNKLCWVVLDHLLEIINDQPNMNKEFRLNAIKTQILSYLGLLGKEPVINTSASNPQQMEIMRTMYERMQQSPQWPLSDTYTEKVQSFYPSCRESMGDHTATGETCATLALSELAQTSTEDFQQGNGQTKSQYISTLPVTPTYKDEKQVRVSVYWYTRSLKKNRVKRKLLDSRMVSIYGEEWLEFNVKSAARVWRESGKNFGLSIQVEDEDNQVLPAVKYFSFMDCSNEAWRGGCGTCARVLKFNRAEATARPIPGFLVNAARDYILENTRNETNTRRSNTIYLDSLMFPMIDLFTIEMPEHEMVDAALLYQTRYSLTQHMTNINSFSPHSPIVKINSDDPTIDQIDPPQGEKLINYVVNVEENEHKENVRLKKPNNHNLQEQQLHEINDYQYSKEHFNVSSTVKVLTPKIRHPRHSLKVPHKHRLLSLSFRIDQKQARNKENEELLTERYLCCNYNGYQVKNQTFIPKILFSFNPYLNASVSQKKIDR</sequence>
<name>A0A7R9NUW9_9NEOP</name>
<dbReference type="InterPro" id="IPR001111">
    <property type="entry name" value="TGF-b_propeptide"/>
</dbReference>
<gene>
    <name evidence="3" type="ORF">TTEB3V08_LOCUS5271</name>
</gene>
<dbReference type="Gene3D" id="2.60.120.970">
    <property type="match status" value="1"/>
</dbReference>
<protein>
    <recommendedName>
        <fullName evidence="2">TGF-beta propeptide domain-containing protein</fullName>
    </recommendedName>
</protein>
<dbReference type="EMBL" id="OE001634">
    <property type="protein sequence ID" value="CAD7457266.1"/>
    <property type="molecule type" value="Genomic_DNA"/>
</dbReference>
<evidence type="ECO:0000313" key="3">
    <source>
        <dbReference type="EMBL" id="CAD7457266.1"/>
    </source>
</evidence>
<feature type="transmembrane region" description="Helical" evidence="1">
    <location>
        <begin position="21"/>
        <end position="42"/>
    </location>
</feature>
<keyword evidence="1" id="KW-0472">Membrane</keyword>
<keyword evidence="1" id="KW-0812">Transmembrane</keyword>
<evidence type="ECO:0000259" key="2">
    <source>
        <dbReference type="Pfam" id="PF00688"/>
    </source>
</evidence>
<organism evidence="3">
    <name type="scientific">Timema tahoe</name>
    <dbReference type="NCBI Taxonomy" id="61484"/>
    <lineage>
        <taxon>Eukaryota</taxon>
        <taxon>Metazoa</taxon>
        <taxon>Ecdysozoa</taxon>
        <taxon>Arthropoda</taxon>
        <taxon>Hexapoda</taxon>
        <taxon>Insecta</taxon>
        <taxon>Pterygota</taxon>
        <taxon>Neoptera</taxon>
        <taxon>Polyneoptera</taxon>
        <taxon>Phasmatodea</taxon>
        <taxon>Timematodea</taxon>
        <taxon>Timematoidea</taxon>
        <taxon>Timematidae</taxon>
        <taxon>Timema</taxon>
    </lineage>
</organism>
<proteinExistence type="predicted"/>
<reference evidence="3" key="1">
    <citation type="submission" date="2020-11" db="EMBL/GenBank/DDBJ databases">
        <authorList>
            <person name="Tran Van P."/>
        </authorList>
    </citation>
    <scope>NUCLEOTIDE SEQUENCE</scope>
</reference>
<accession>A0A7R9NUW9</accession>
<keyword evidence="1" id="KW-1133">Transmembrane helix</keyword>
<feature type="domain" description="TGF-beta propeptide" evidence="2">
    <location>
        <begin position="563"/>
        <end position="632"/>
    </location>
</feature>
<evidence type="ECO:0000256" key="1">
    <source>
        <dbReference type="SAM" id="Phobius"/>
    </source>
</evidence>
<dbReference type="AlphaFoldDB" id="A0A7R9NUW9"/>